<dbReference type="SUPFAM" id="SSF46785">
    <property type="entry name" value="Winged helix' DNA-binding domain"/>
    <property type="match status" value="1"/>
</dbReference>
<reference evidence="2 3" key="1">
    <citation type="submission" date="2024-09" db="EMBL/GenBank/DDBJ databases">
        <authorList>
            <person name="Sun Q."/>
            <person name="Mori K."/>
        </authorList>
    </citation>
    <scope>NUCLEOTIDE SEQUENCE [LARGE SCALE GENOMIC DNA]</scope>
    <source>
        <strain evidence="2 3">JCM 13503</strain>
    </source>
</reference>
<dbReference type="InterPro" id="IPR000600">
    <property type="entry name" value="ROK"/>
</dbReference>
<dbReference type="Gene3D" id="3.30.420.40">
    <property type="match status" value="2"/>
</dbReference>
<dbReference type="InterPro" id="IPR036388">
    <property type="entry name" value="WH-like_DNA-bd_sf"/>
</dbReference>
<dbReference type="InterPro" id="IPR049874">
    <property type="entry name" value="ROK_cs"/>
</dbReference>
<proteinExistence type="inferred from homology"/>
<dbReference type="Pfam" id="PF00480">
    <property type="entry name" value="ROK"/>
    <property type="match status" value="1"/>
</dbReference>
<accession>A0ABV6AU45</accession>
<dbReference type="Gene3D" id="1.10.10.10">
    <property type="entry name" value="Winged helix-like DNA-binding domain superfamily/Winged helix DNA-binding domain"/>
    <property type="match status" value="1"/>
</dbReference>
<name>A0ABV6AU45_9DEIO</name>
<dbReference type="EMBL" id="JBHLYR010000011">
    <property type="protein sequence ID" value="MFB9991018.1"/>
    <property type="molecule type" value="Genomic_DNA"/>
</dbReference>
<dbReference type="PROSITE" id="PS01125">
    <property type="entry name" value="ROK"/>
    <property type="match status" value="1"/>
</dbReference>
<evidence type="ECO:0000313" key="2">
    <source>
        <dbReference type="EMBL" id="MFB9991018.1"/>
    </source>
</evidence>
<dbReference type="Proteomes" id="UP001589733">
    <property type="component" value="Unassembled WGS sequence"/>
</dbReference>
<evidence type="ECO:0000256" key="1">
    <source>
        <dbReference type="ARBA" id="ARBA00006479"/>
    </source>
</evidence>
<dbReference type="PANTHER" id="PTHR18964">
    <property type="entry name" value="ROK (REPRESSOR, ORF, KINASE) FAMILY"/>
    <property type="match status" value="1"/>
</dbReference>
<comment type="caution">
    <text evidence="2">The sequence shown here is derived from an EMBL/GenBank/DDBJ whole genome shotgun (WGS) entry which is preliminary data.</text>
</comment>
<gene>
    <name evidence="2" type="ORF">ACFFLM_03350</name>
</gene>
<keyword evidence="3" id="KW-1185">Reference proteome</keyword>
<dbReference type="InterPro" id="IPR036390">
    <property type="entry name" value="WH_DNA-bd_sf"/>
</dbReference>
<sequence length="373" mass="39424">MSIQARVLQLIRQQHEISQAELRFQTGLSASAISGAVRRVQSLGLIHEVGSLQEALGRPRTLLSLNADYAYTVGIQLDVQQSHIVLSNLRGKVVHKAQLSHAGLIPAQIAEDVAHFISEVSGHRIVGIGLAVSGIIDAERGVCLDSATTVGWQNVPIGPVVAERTGIATSVENDANALALAEMLFGEARHDRSFIVVTLGKGIGAGIIIDRKLYRGRTGVAGEIGHLSVSSAASYRCSCGKTDCLEATASSRAIACALSERLGVPVPPEHLRETLQNEPDVAQDILGHAGTRLGAVLAVLATVFDPDALYVAPEQSLHLPAFQQAVTTAFQSGVLPLCRAGTNLRFLAESEDMWARGAASVAIERFFGTAVQA</sequence>
<dbReference type="RefSeq" id="WP_380005538.1">
    <property type="nucleotide sequence ID" value="NZ_JBHLYR010000011.1"/>
</dbReference>
<comment type="similarity">
    <text evidence="1">Belongs to the ROK (NagC/XylR) family.</text>
</comment>
<dbReference type="PANTHER" id="PTHR18964:SF149">
    <property type="entry name" value="BIFUNCTIONAL UDP-N-ACETYLGLUCOSAMINE 2-EPIMERASE_N-ACETYLMANNOSAMINE KINASE"/>
    <property type="match status" value="1"/>
</dbReference>
<protein>
    <submittedName>
        <fullName evidence="2">ROK family protein</fullName>
    </submittedName>
</protein>
<dbReference type="InterPro" id="IPR043129">
    <property type="entry name" value="ATPase_NBD"/>
</dbReference>
<organism evidence="2 3">
    <name type="scientific">Deinococcus oregonensis</name>
    <dbReference type="NCBI Taxonomy" id="1805970"/>
    <lineage>
        <taxon>Bacteria</taxon>
        <taxon>Thermotogati</taxon>
        <taxon>Deinococcota</taxon>
        <taxon>Deinococci</taxon>
        <taxon>Deinococcales</taxon>
        <taxon>Deinococcaceae</taxon>
        <taxon>Deinococcus</taxon>
    </lineage>
</organism>
<dbReference type="SUPFAM" id="SSF53067">
    <property type="entry name" value="Actin-like ATPase domain"/>
    <property type="match status" value="1"/>
</dbReference>
<evidence type="ECO:0000313" key="3">
    <source>
        <dbReference type="Proteomes" id="UP001589733"/>
    </source>
</evidence>